<reference evidence="2" key="2">
    <citation type="journal article" date="2020" name="Microorganisms">
        <title>Osmotic Adaptation and Compatible Solute Biosynthesis of Phototrophic Bacteria as Revealed from Genome Analyses.</title>
        <authorList>
            <person name="Imhoff J.F."/>
            <person name="Rahn T."/>
            <person name="Kunzel S."/>
            <person name="Keller A."/>
            <person name="Neulinger S.C."/>
        </authorList>
    </citation>
    <scope>NUCLEOTIDE SEQUENCE</scope>
    <source>
        <strain evidence="2">DSM 9154</strain>
    </source>
</reference>
<protein>
    <submittedName>
        <fullName evidence="2">Uncharacterized protein</fullName>
    </submittedName>
</protein>
<sequence>MGAVTEYEINLKIQAACFEHEDAVGPLQTPISLSWRHKNAWPAIRQEWGLSETGAAIAIYSQIAYRHGLSISYSRRKQHYANIPDRYKNPLYTYRSVTRAVDHLAELGLIIHDKRNPGDLGWRSAFQPTHEFVQRTEELCAGEKPHPVAPSDPIILRDGDGNAVDYRDNRDLDRARSQIDGLNQELKRHDVCDENGSVVAAPIARIFNQSFARGGRAYALGASWQSMPGEDRREMRIDGEPVIEVDYKALHPTLLYAKAGLEPPADPYDIPGWTDEDRDLIPRSYRGLVKLGMLIVINAKNKQSALSAIAKNEEMASLTSRQLMKKIGALIASSGVDADTLIAKTAHELNCREEPVWAVLNGGNHCPPNELLHEIARQLGVAAADLIECSKADVREAFSIANELIEAIKKTHDRIRGYFHSDAGSWLMNVDSRMAMHVMRRFAKSNDLALPVHDSFIVRASKVGQLEEAMFEAAHKAGIERVGLEEKRGRAATRVDPDTRPPHSYKSAIN</sequence>
<evidence type="ECO:0000313" key="3">
    <source>
        <dbReference type="Proteomes" id="UP000778970"/>
    </source>
</evidence>
<keyword evidence="3" id="KW-1185">Reference proteome</keyword>
<reference evidence="2" key="1">
    <citation type="submission" date="2017-08" db="EMBL/GenBank/DDBJ databases">
        <authorList>
            <person name="Imhoff J.F."/>
            <person name="Rahn T."/>
            <person name="Kuenzel S."/>
            <person name="Neulinger S.C."/>
        </authorList>
    </citation>
    <scope>NUCLEOTIDE SEQUENCE</scope>
    <source>
        <strain evidence="2">DSM 9154</strain>
    </source>
</reference>
<dbReference type="EMBL" id="NRRE01000004">
    <property type="protein sequence ID" value="MBK1695646.1"/>
    <property type="molecule type" value="Genomic_DNA"/>
</dbReference>
<organism evidence="2 3">
    <name type="scientific">Rhodovibrio salinarum</name>
    <dbReference type="NCBI Taxonomy" id="1087"/>
    <lineage>
        <taxon>Bacteria</taxon>
        <taxon>Pseudomonadati</taxon>
        <taxon>Pseudomonadota</taxon>
        <taxon>Alphaproteobacteria</taxon>
        <taxon>Rhodospirillales</taxon>
        <taxon>Rhodovibrionaceae</taxon>
        <taxon>Rhodovibrio</taxon>
    </lineage>
</organism>
<dbReference type="Proteomes" id="UP000778970">
    <property type="component" value="Unassembled WGS sequence"/>
</dbReference>
<proteinExistence type="predicted"/>
<evidence type="ECO:0000313" key="2">
    <source>
        <dbReference type="EMBL" id="MBK1695646.1"/>
    </source>
</evidence>
<evidence type="ECO:0000256" key="1">
    <source>
        <dbReference type="SAM" id="MobiDB-lite"/>
    </source>
</evidence>
<dbReference type="RefSeq" id="WP_027289841.1">
    <property type="nucleotide sequence ID" value="NZ_NRRE01000004.1"/>
</dbReference>
<dbReference type="AlphaFoldDB" id="A0A934QED3"/>
<accession>A0A934QED3</accession>
<comment type="caution">
    <text evidence="2">The sequence shown here is derived from an EMBL/GenBank/DDBJ whole genome shotgun (WGS) entry which is preliminary data.</text>
</comment>
<feature type="region of interest" description="Disordered" evidence="1">
    <location>
        <begin position="485"/>
        <end position="510"/>
    </location>
</feature>
<name>A0A934QED3_9PROT</name>
<gene>
    <name evidence="2" type="ORF">CKO21_00080</name>
</gene>
<feature type="compositionally biased region" description="Basic and acidic residues" evidence="1">
    <location>
        <begin position="485"/>
        <end position="501"/>
    </location>
</feature>